<dbReference type="KEGG" id="gyu:FE374_13435"/>
<dbReference type="CDD" id="cd02440">
    <property type="entry name" value="AdoMet_MTases"/>
    <property type="match status" value="1"/>
</dbReference>
<dbReference type="GO" id="GO:0032259">
    <property type="term" value="P:methylation"/>
    <property type="evidence" value="ECO:0007669"/>
    <property type="project" value="UniProtKB-KW"/>
</dbReference>
<evidence type="ECO:0000256" key="2">
    <source>
        <dbReference type="ARBA" id="ARBA00022679"/>
    </source>
</evidence>
<keyword evidence="3 5" id="KW-0949">S-adenosyl-L-methionine</keyword>
<comment type="catalytic activity">
    <reaction evidence="4 5">
        <text>L-glutaminyl-[peptide chain release factor] + S-adenosyl-L-methionine = N(5)-methyl-L-glutaminyl-[peptide chain release factor] + S-adenosyl-L-homocysteine + H(+)</text>
        <dbReference type="Rhea" id="RHEA:42896"/>
        <dbReference type="Rhea" id="RHEA-COMP:10271"/>
        <dbReference type="Rhea" id="RHEA-COMP:10272"/>
        <dbReference type="ChEBI" id="CHEBI:15378"/>
        <dbReference type="ChEBI" id="CHEBI:30011"/>
        <dbReference type="ChEBI" id="CHEBI:57856"/>
        <dbReference type="ChEBI" id="CHEBI:59789"/>
        <dbReference type="ChEBI" id="CHEBI:61891"/>
        <dbReference type="EC" id="2.1.1.297"/>
    </reaction>
</comment>
<evidence type="ECO:0000313" key="10">
    <source>
        <dbReference type="Proteomes" id="UP000314616"/>
    </source>
</evidence>
<dbReference type="PROSITE" id="PS00092">
    <property type="entry name" value="N6_MTASE"/>
    <property type="match status" value="1"/>
</dbReference>
<comment type="similarity">
    <text evidence="5">Belongs to the protein N5-glutamine methyltransferase family. PrmC subfamily.</text>
</comment>
<dbReference type="Gene3D" id="1.10.8.10">
    <property type="entry name" value="DNA helicase RuvA subunit, C-terminal domain"/>
    <property type="match status" value="1"/>
</dbReference>
<dbReference type="EMBL" id="CP040915">
    <property type="protein sequence ID" value="QDC25482.1"/>
    <property type="molecule type" value="Genomic_DNA"/>
</dbReference>
<proteinExistence type="inferred from homology"/>
<dbReference type="SUPFAM" id="SSF53335">
    <property type="entry name" value="S-adenosyl-L-methionine-dependent methyltransferases"/>
    <property type="match status" value="1"/>
</dbReference>
<keyword evidence="2 5" id="KW-0808">Transferase</keyword>
<dbReference type="Proteomes" id="UP000314616">
    <property type="component" value="Chromosome"/>
</dbReference>
<feature type="domain" description="Methyltransferase small" evidence="7">
    <location>
        <begin position="141"/>
        <end position="217"/>
    </location>
</feature>
<evidence type="ECO:0000313" key="9">
    <source>
        <dbReference type="EMBL" id="QDC25482.1"/>
    </source>
</evidence>
<organism evidence="9 10">
    <name type="scientific">Georgenia yuyongxinii</name>
    <dbReference type="NCBI Taxonomy" id="2589797"/>
    <lineage>
        <taxon>Bacteria</taxon>
        <taxon>Bacillati</taxon>
        <taxon>Actinomycetota</taxon>
        <taxon>Actinomycetes</taxon>
        <taxon>Micrococcales</taxon>
        <taxon>Bogoriellaceae</taxon>
        <taxon>Georgenia</taxon>
    </lineage>
</organism>
<dbReference type="InterPro" id="IPR029063">
    <property type="entry name" value="SAM-dependent_MTases_sf"/>
</dbReference>
<dbReference type="PANTHER" id="PTHR18895">
    <property type="entry name" value="HEMK METHYLTRANSFERASE"/>
    <property type="match status" value="1"/>
</dbReference>
<evidence type="ECO:0000256" key="3">
    <source>
        <dbReference type="ARBA" id="ARBA00022691"/>
    </source>
</evidence>
<dbReference type="NCBIfam" id="TIGR03534">
    <property type="entry name" value="RF_mod_PrmC"/>
    <property type="match status" value="1"/>
</dbReference>
<dbReference type="InterPro" id="IPR007848">
    <property type="entry name" value="Small_mtfrase_dom"/>
</dbReference>
<reference evidence="9 10" key="1">
    <citation type="submission" date="2019-05" db="EMBL/GenBank/DDBJ databases">
        <title>Georgenia *** sp. nov., and Georgenia *** sp. nov., isolated from the intestinal contents of plateau pika (Ochotona curzoniae) in the Qinghai-Tibet plateau of China.</title>
        <authorList>
            <person name="Tian Z."/>
        </authorList>
    </citation>
    <scope>NUCLEOTIDE SEQUENCE [LARGE SCALE GENOMIC DNA]</scope>
    <source>
        <strain evidence="9 10">Z443</strain>
    </source>
</reference>
<dbReference type="OrthoDB" id="9800643at2"/>
<dbReference type="AlphaFoldDB" id="A0A5B8C8K9"/>
<evidence type="ECO:0000259" key="7">
    <source>
        <dbReference type="Pfam" id="PF05175"/>
    </source>
</evidence>
<sequence length="307" mass="31767">MADTPSRAGGSARGATDSRGPVTVRQAVAGAALVLAEAGVPTPDVDARLLAEHVLGRSLYLVPSAATFAEASGDRAQTLFAELVERRRRREPLQHITGLMAFRHLTLSAAPGAFVVRPETEVVAGEAVEAAAAVASKGRAPVVVDLCSGSGAIALAVATEVPGAVVHAVELSPAALRVARRNVDALAPAVHLVAGDAATALRELDGTVDVVVSNPPYIPPDAVPRETEVREHDPDLALYGGGIDGLDVPRAVVRTAARLLADGGVFVMEHAEVQAATVRQIAATAGLREVRTGRDLTGRDRYVVARR</sequence>
<dbReference type="InterPro" id="IPR040758">
    <property type="entry name" value="PrmC_N"/>
</dbReference>
<protein>
    <recommendedName>
        <fullName evidence="5">Release factor glutamine methyltransferase</fullName>
        <shortName evidence="5">RF MTase</shortName>
        <ecNumber evidence="5">2.1.1.297</ecNumber>
    </recommendedName>
    <alternativeName>
        <fullName evidence="5">N5-glutamine methyltransferase PrmC</fullName>
    </alternativeName>
    <alternativeName>
        <fullName evidence="5">Protein-(glutamine-N5) MTase PrmC</fullName>
    </alternativeName>
    <alternativeName>
        <fullName evidence="5">Protein-glutamine N-methyltransferase PrmC</fullName>
    </alternativeName>
</protein>
<dbReference type="Gene3D" id="3.40.50.150">
    <property type="entry name" value="Vaccinia Virus protein VP39"/>
    <property type="match status" value="1"/>
</dbReference>
<evidence type="ECO:0000256" key="6">
    <source>
        <dbReference type="SAM" id="MobiDB-lite"/>
    </source>
</evidence>
<dbReference type="Pfam" id="PF05175">
    <property type="entry name" value="MTS"/>
    <property type="match status" value="1"/>
</dbReference>
<dbReference type="NCBIfam" id="TIGR00536">
    <property type="entry name" value="hemK_fam"/>
    <property type="match status" value="1"/>
</dbReference>
<dbReference type="InterPro" id="IPR019874">
    <property type="entry name" value="RF_methyltr_PrmC"/>
</dbReference>
<dbReference type="EC" id="2.1.1.297" evidence="5"/>
<feature type="domain" description="Release factor glutamine methyltransferase N-terminal" evidence="8">
    <location>
        <begin position="26"/>
        <end position="98"/>
    </location>
</feature>
<comment type="function">
    <text evidence="5">Methylates the class 1 translation termination release factors RF1/PrfA and RF2/PrfB on the glutamine residue of the universally conserved GGQ motif.</text>
</comment>
<dbReference type="GO" id="GO:0102559">
    <property type="term" value="F:peptide chain release factor N(5)-glutamine methyltransferase activity"/>
    <property type="evidence" value="ECO:0007669"/>
    <property type="project" value="UniProtKB-EC"/>
</dbReference>
<evidence type="ECO:0000256" key="5">
    <source>
        <dbReference type="HAMAP-Rule" id="MF_02126"/>
    </source>
</evidence>
<evidence type="ECO:0000259" key="8">
    <source>
        <dbReference type="Pfam" id="PF17827"/>
    </source>
</evidence>
<evidence type="ECO:0000256" key="1">
    <source>
        <dbReference type="ARBA" id="ARBA00022603"/>
    </source>
</evidence>
<name>A0A5B8C8K9_9MICO</name>
<feature type="binding site" evidence="5">
    <location>
        <position position="214"/>
    </location>
    <ligand>
        <name>S-adenosyl-L-methionine</name>
        <dbReference type="ChEBI" id="CHEBI:59789"/>
    </ligand>
</feature>
<dbReference type="RefSeq" id="WP_139929695.1">
    <property type="nucleotide sequence ID" value="NZ_CP040915.1"/>
</dbReference>
<gene>
    <name evidence="5 9" type="primary">prmC</name>
    <name evidence="9" type="ORF">FE374_13435</name>
</gene>
<feature type="binding site" evidence="5">
    <location>
        <begin position="214"/>
        <end position="217"/>
    </location>
    <ligand>
        <name>substrate</name>
    </ligand>
</feature>
<keyword evidence="1 5" id="KW-0489">Methyltransferase</keyword>
<dbReference type="InterPro" id="IPR050320">
    <property type="entry name" value="N5-glutamine_MTase"/>
</dbReference>
<feature type="binding site" evidence="5">
    <location>
        <position position="170"/>
    </location>
    <ligand>
        <name>S-adenosyl-L-methionine</name>
        <dbReference type="ChEBI" id="CHEBI:59789"/>
    </ligand>
</feature>
<dbReference type="HAMAP" id="MF_02126">
    <property type="entry name" value="RF_methyltr_PrmC"/>
    <property type="match status" value="1"/>
</dbReference>
<comment type="caution">
    <text evidence="5">Lacks conserved residue(s) required for the propagation of feature annotation.</text>
</comment>
<dbReference type="InterPro" id="IPR002052">
    <property type="entry name" value="DNA_methylase_N6_adenine_CS"/>
</dbReference>
<dbReference type="Pfam" id="PF17827">
    <property type="entry name" value="PrmC_N"/>
    <property type="match status" value="1"/>
</dbReference>
<dbReference type="PANTHER" id="PTHR18895:SF74">
    <property type="entry name" value="MTRF1L RELEASE FACTOR GLUTAMINE METHYLTRANSFERASE"/>
    <property type="match status" value="1"/>
</dbReference>
<feature type="region of interest" description="Disordered" evidence="6">
    <location>
        <begin position="1"/>
        <end position="21"/>
    </location>
</feature>
<accession>A0A5B8C8K9</accession>
<dbReference type="GO" id="GO:0003676">
    <property type="term" value="F:nucleic acid binding"/>
    <property type="evidence" value="ECO:0007669"/>
    <property type="project" value="InterPro"/>
</dbReference>
<dbReference type="InterPro" id="IPR004556">
    <property type="entry name" value="HemK-like"/>
</dbReference>
<evidence type="ECO:0000256" key="4">
    <source>
        <dbReference type="ARBA" id="ARBA00048391"/>
    </source>
</evidence>